<dbReference type="SUPFAM" id="SSF159245">
    <property type="entry name" value="AttH-like"/>
    <property type="match status" value="1"/>
</dbReference>
<keyword evidence="1" id="KW-1133">Transmembrane helix</keyword>
<name>A0A7C5DEV9_9CHLB</name>
<evidence type="ECO:0000256" key="1">
    <source>
        <dbReference type="SAM" id="Phobius"/>
    </source>
</evidence>
<evidence type="ECO:0000313" key="2">
    <source>
        <dbReference type="EMBL" id="HHE32612.1"/>
    </source>
</evidence>
<dbReference type="AlphaFoldDB" id="A0A7C5DEV9"/>
<dbReference type="EMBL" id="DRSQ01000170">
    <property type="protein sequence ID" value="HHE32612.1"/>
    <property type="molecule type" value="Genomic_DNA"/>
</dbReference>
<gene>
    <name evidence="2" type="ORF">ENL07_08340</name>
</gene>
<sequence length="379" mass="44423">MNITTDSLQEAWHRLDAPGSYEWWYFDAEDEAQGISVVFIWFVGFAFSPYYLGHYEDWKAGRRSDQPNPVDYTGFSFQLYEHGKETINFIKEGARELFASEDGGIGLQFEQNRFVYDPLRDEYRLSIDFQFPARDRSVHASFSFRPLHRFDHRLDTSLHDGVDFHHHWVLSVPKAEVLGVLDTRALSSDERQVLHFRGRGYHDHNLGMVPMYESIDRWYWGRAFSERYDLIYYVVFLRDRASAPQAVMMLRDHESGEQSALDEVRVSENSFRRGLFAPVHGRSLRLEGGSVSVDIRHREVLDTGPFYLRYGSRFSMKIGDEQLDEVRGISEFLNPAALKSGVMRFFTASRVLRDGATSIMYTLYNFFKHQIDWFTKKKF</sequence>
<protein>
    <submittedName>
        <fullName evidence="2">Carotenoid 1,2-hydratase</fullName>
    </submittedName>
</protein>
<reference evidence="2" key="1">
    <citation type="journal article" date="2020" name="mSystems">
        <title>Genome- and Community-Level Interaction Insights into Carbon Utilization and Element Cycling Functions of Hydrothermarchaeota in Hydrothermal Sediment.</title>
        <authorList>
            <person name="Zhou Z."/>
            <person name="Liu Y."/>
            <person name="Xu W."/>
            <person name="Pan J."/>
            <person name="Luo Z.H."/>
            <person name="Li M."/>
        </authorList>
    </citation>
    <scope>NUCLEOTIDE SEQUENCE [LARGE SCALE GENOMIC DNA]</scope>
    <source>
        <strain evidence="2">HyVt-633</strain>
    </source>
</reference>
<dbReference type="CDD" id="cd21471">
    <property type="entry name" value="CrtC-like"/>
    <property type="match status" value="1"/>
</dbReference>
<comment type="caution">
    <text evidence="2">The sequence shown here is derived from an EMBL/GenBank/DDBJ whole genome shotgun (WGS) entry which is preliminary data.</text>
</comment>
<keyword evidence="1" id="KW-0472">Membrane</keyword>
<dbReference type="Proteomes" id="UP000886058">
    <property type="component" value="Unassembled WGS sequence"/>
</dbReference>
<feature type="transmembrane region" description="Helical" evidence="1">
    <location>
        <begin position="32"/>
        <end position="53"/>
    </location>
</feature>
<accession>A0A7C5DEV9</accession>
<organism evidence="2">
    <name type="scientific">Chlorobaculum parvum</name>
    <dbReference type="NCBI Taxonomy" id="274539"/>
    <lineage>
        <taxon>Bacteria</taxon>
        <taxon>Pseudomonadati</taxon>
        <taxon>Chlorobiota</taxon>
        <taxon>Chlorobiia</taxon>
        <taxon>Chlorobiales</taxon>
        <taxon>Chlorobiaceae</taxon>
        <taxon>Chlorobaculum</taxon>
    </lineage>
</organism>
<proteinExistence type="predicted"/>
<keyword evidence="1" id="KW-0812">Transmembrane</keyword>